<proteinExistence type="predicted"/>
<accession>A0AAW5SG67</accession>
<protein>
    <submittedName>
        <fullName evidence="3">DNA segregation ATPase, FtsK/SpoIIIE family</fullName>
    </submittedName>
</protein>
<evidence type="ECO:0000313" key="5">
    <source>
        <dbReference type="Proteomes" id="UP000069773"/>
    </source>
</evidence>
<dbReference type="Proteomes" id="UP000069773">
    <property type="component" value="Unassembled WGS sequence"/>
</dbReference>
<comment type="caution">
    <text evidence="4">The sequence shown here is derived from an EMBL/GenBank/DDBJ whole genome shotgun (WGS) entry which is preliminary data.</text>
</comment>
<dbReference type="RefSeq" id="WP_067391605.1">
    <property type="nucleotide sequence ID" value="NZ_BCTA01000038.1"/>
</dbReference>
<dbReference type="SUPFAM" id="SSF52540">
    <property type="entry name" value="P-loop containing nucleoside triphosphate hydrolases"/>
    <property type="match status" value="1"/>
</dbReference>
<dbReference type="Proteomes" id="UP001207528">
    <property type="component" value="Unassembled WGS sequence"/>
</dbReference>
<gene>
    <name evidence="4" type="ORF">H7I77_05245</name>
    <name evidence="3" type="ORF">RMCN_3464</name>
</gene>
<dbReference type="EMBL" id="JACKTI010000020">
    <property type="protein sequence ID" value="MCV7022758.1"/>
    <property type="molecule type" value="Genomic_DNA"/>
</dbReference>
<evidence type="ECO:0000313" key="6">
    <source>
        <dbReference type="Proteomes" id="UP001207528"/>
    </source>
</evidence>
<keyword evidence="5" id="KW-1185">Reference proteome</keyword>
<feature type="domain" description="FtsK" evidence="2">
    <location>
        <begin position="86"/>
        <end position="277"/>
    </location>
</feature>
<dbReference type="InterPro" id="IPR002543">
    <property type="entry name" value="FtsK_dom"/>
</dbReference>
<feature type="binding site" evidence="1">
    <location>
        <begin position="107"/>
        <end position="114"/>
    </location>
    <ligand>
        <name>ATP</name>
        <dbReference type="ChEBI" id="CHEBI:30616"/>
    </ligand>
</feature>
<reference evidence="3 5" key="1">
    <citation type="journal article" date="2016" name="Genome Announc.">
        <title>Draft Genome Sequences of Five Rapidly Growing Mycobacterium Species, M. thermoresistibile, M. fortuitum subsp. acetamidolyticum, M. canariasense, M. brisbanense, and M. novocastrense.</title>
        <authorList>
            <person name="Katahira K."/>
            <person name="Ogura Y."/>
            <person name="Gotoh Y."/>
            <person name="Hayashi T."/>
        </authorList>
    </citation>
    <scope>NUCLEOTIDE SEQUENCE [LARGE SCALE GENOMIC DNA]</scope>
    <source>
        <strain evidence="3 5">JCM18114</strain>
    </source>
</reference>
<dbReference type="Pfam" id="PF01580">
    <property type="entry name" value="FtsK_SpoIIIE"/>
    <property type="match status" value="1"/>
</dbReference>
<reference evidence="4" key="3">
    <citation type="journal article" date="2022" name="BMC Genomics">
        <title>Comparative genome analysis of mycobacteria focusing on tRNA and non-coding RNA.</title>
        <authorList>
            <person name="Behra P.R.K."/>
            <person name="Pettersson B.M.F."/>
            <person name="Ramesh M."/>
            <person name="Das S."/>
            <person name="Dasgupta S."/>
            <person name="Kirsebom L.A."/>
        </authorList>
    </citation>
    <scope>NUCLEOTIDE SEQUENCE</scope>
    <source>
        <strain evidence="4">DSM 44203</strain>
    </source>
</reference>
<evidence type="ECO:0000313" key="3">
    <source>
        <dbReference type="EMBL" id="GAT10331.1"/>
    </source>
</evidence>
<keyword evidence="1" id="KW-0067">ATP-binding</keyword>
<dbReference type="GO" id="GO:0003677">
    <property type="term" value="F:DNA binding"/>
    <property type="evidence" value="ECO:0007669"/>
    <property type="project" value="InterPro"/>
</dbReference>
<evidence type="ECO:0000256" key="1">
    <source>
        <dbReference type="PROSITE-ProRule" id="PRU00289"/>
    </source>
</evidence>
<dbReference type="Gene3D" id="3.40.50.300">
    <property type="entry name" value="P-loop containing nucleotide triphosphate hydrolases"/>
    <property type="match status" value="1"/>
</dbReference>
<dbReference type="GO" id="GO:0005524">
    <property type="term" value="F:ATP binding"/>
    <property type="evidence" value="ECO:0007669"/>
    <property type="project" value="UniProtKB-UniRule"/>
</dbReference>
<name>A0AAW5SG67_MYCNV</name>
<dbReference type="InterPro" id="IPR027417">
    <property type="entry name" value="P-loop_NTPase"/>
</dbReference>
<dbReference type="AlphaFoldDB" id="A0AAW5SG67"/>
<reference evidence="4" key="2">
    <citation type="submission" date="2020-07" db="EMBL/GenBank/DDBJ databases">
        <authorList>
            <person name="Pettersson B.M.F."/>
            <person name="Behra P.R.K."/>
            <person name="Ramesh M."/>
            <person name="Das S."/>
            <person name="Dasgupta S."/>
            <person name="Kirsebom L.A."/>
        </authorList>
    </citation>
    <scope>NUCLEOTIDE SEQUENCE</scope>
    <source>
        <strain evidence="4">DSM 44203</strain>
    </source>
</reference>
<dbReference type="PROSITE" id="PS50901">
    <property type="entry name" value="FTSK"/>
    <property type="match status" value="1"/>
</dbReference>
<evidence type="ECO:0000313" key="4">
    <source>
        <dbReference type="EMBL" id="MCV7022758.1"/>
    </source>
</evidence>
<dbReference type="EMBL" id="BCTA01000038">
    <property type="protein sequence ID" value="GAT10331.1"/>
    <property type="molecule type" value="Genomic_DNA"/>
</dbReference>
<evidence type="ECO:0000259" key="2">
    <source>
        <dbReference type="PROSITE" id="PS50901"/>
    </source>
</evidence>
<organism evidence="4 6">
    <name type="scientific">Mycolicibacterium novocastrense</name>
    <name type="common">Mycobacterium novocastrense</name>
    <dbReference type="NCBI Taxonomy" id="59813"/>
    <lineage>
        <taxon>Bacteria</taxon>
        <taxon>Bacillati</taxon>
        <taxon>Actinomycetota</taxon>
        <taxon>Actinomycetes</taxon>
        <taxon>Mycobacteriales</taxon>
        <taxon>Mycobacteriaceae</taxon>
        <taxon>Mycolicibacterium</taxon>
    </lineage>
</organism>
<sequence length="331" mass="36164">MTPNARKNAARAYQRRHHVPYTEALRAVTPAGALDDNAPHRGVPSPDRRLLDALQIADPATHTPQAAWHQHAADRDLTLPIATAINEPTTAATLHLDAANSVIALLAIPGTGKTAALRTITLALCAHYPPERVTFACASGKWGFLHDITALPHLAVQCFDTWDYRNDVHPDVAQWCAYIDDEIDRRTTTTRARLEPELVVVVDDLDEFLEPNPAAAATVQRIIDRGRHLGIRLIVSIKQLHHNDDGDLWTVPAVGPAVRFRPDTVVAFSTFRREESMAALGHPGAWSLQRGQGHAYIRPATELGDTPAHILTVNSDDAATLSAQIAAYQRG</sequence>
<keyword evidence="1" id="KW-0547">Nucleotide-binding</keyword>